<sequence>MKKNIIYIGNFSFPKENSSGIRVLNNGYLFRALGYEVTFIGLSKSIEKSTKLNLTLSNYDGFSYYSFPYPKKITDWIFFKEQLQQTIEIIKQNQPSIVVAYGSISNSFFTLYLNNWCKKNKIKIIHDCVDWLPSASGGLAFKIGKHIDTEIHKRYINASGDGVITVSNYLSNYYIKKGCKTLTIPPLSKESHLKTTPTEEKPITIIYAGFPFPTTRKIKDKSFFKDRLDIAIEILSKVNNHNFVFNIFGISKEDYLKVIPEHFNLINTMNSKVFFHGIVNNDDVIKNLLESDYFILIRDKNKMTQAGFPSKITEAISHGIPVIVTDTSDLKEYIFNRENGYIISDNDKKENQIKEIEEIINNGKDHADALSKNCVEKNPFLIDKFRSNAKSFIESI</sequence>
<feature type="domain" description="Glycosyl transferase family 1" evidence="1">
    <location>
        <begin position="227"/>
        <end position="373"/>
    </location>
</feature>
<keyword evidence="3" id="KW-1185">Reference proteome</keyword>
<keyword evidence="2" id="KW-0808">Transferase</keyword>
<dbReference type="InterPro" id="IPR001296">
    <property type="entry name" value="Glyco_trans_1"/>
</dbReference>
<reference evidence="2" key="1">
    <citation type="journal article" date="2022" name="Microorganisms">
        <title>Two New Species of Filamentous Sulfur Bacteria of the Genus Thiothrix, Thiothrix winogradskyi sp. nov. and 'Candidatus Thiothrix sulfatifontis' sp. nov.</title>
        <authorList>
            <person name="Ravin N.V."/>
            <person name="Rossetti S."/>
            <person name="Beletsky A.V."/>
            <person name="Kadnikov V.V."/>
            <person name="Rudenko T.S."/>
            <person name="Smolyakov D.D."/>
            <person name="Moskvitina M.I."/>
            <person name="Gureeva M.V."/>
            <person name="Mardanov A.V."/>
            <person name="Grabovich M.Y."/>
        </authorList>
    </citation>
    <scope>NUCLEOTIDE SEQUENCE</scope>
    <source>
        <strain evidence="2">CT3</strain>
    </source>
</reference>
<gene>
    <name evidence="2" type="ORF">L2Y54_20555</name>
</gene>
<dbReference type="PANTHER" id="PTHR12526">
    <property type="entry name" value="GLYCOSYLTRANSFERASE"/>
    <property type="match status" value="1"/>
</dbReference>
<dbReference type="EC" id="2.4.-.-" evidence="2"/>
<dbReference type="GO" id="GO:0016757">
    <property type="term" value="F:glycosyltransferase activity"/>
    <property type="evidence" value="ECO:0007669"/>
    <property type="project" value="UniProtKB-KW"/>
</dbReference>
<dbReference type="EMBL" id="CP091244">
    <property type="protein sequence ID" value="UJS24295.1"/>
    <property type="molecule type" value="Genomic_DNA"/>
</dbReference>
<evidence type="ECO:0000313" key="3">
    <source>
        <dbReference type="Proteomes" id="UP001054801"/>
    </source>
</evidence>
<dbReference type="Pfam" id="PF00534">
    <property type="entry name" value="Glycos_transf_1"/>
    <property type="match status" value="1"/>
</dbReference>
<accession>A0ABY3SYV3</accession>
<dbReference type="SUPFAM" id="SSF53756">
    <property type="entry name" value="UDP-Glycosyltransferase/glycogen phosphorylase"/>
    <property type="match status" value="1"/>
</dbReference>
<evidence type="ECO:0000259" key="1">
    <source>
        <dbReference type="Pfam" id="PF00534"/>
    </source>
</evidence>
<protein>
    <submittedName>
        <fullName evidence="2">Glycosyltransferase</fullName>
        <ecNumber evidence="2">2.4.-.-</ecNumber>
    </submittedName>
</protein>
<evidence type="ECO:0000313" key="2">
    <source>
        <dbReference type="EMBL" id="UJS24295.1"/>
    </source>
</evidence>
<name>A0ABY3SYV3_9GAMM</name>
<keyword evidence="2" id="KW-0328">Glycosyltransferase</keyword>
<dbReference type="RefSeq" id="WP_236498696.1">
    <property type="nucleotide sequence ID" value="NZ_CP091244.1"/>
</dbReference>
<dbReference type="PANTHER" id="PTHR12526:SF630">
    <property type="entry name" value="GLYCOSYLTRANSFERASE"/>
    <property type="match status" value="1"/>
</dbReference>
<dbReference type="Proteomes" id="UP001054801">
    <property type="component" value="Chromosome"/>
</dbReference>
<proteinExistence type="predicted"/>
<organism evidence="2 3">
    <name type="scientific">Thiothrix winogradskyi</name>
    <dbReference type="NCBI Taxonomy" id="96472"/>
    <lineage>
        <taxon>Bacteria</taxon>
        <taxon>Pseudomonadati</taxon>
        <taxon>Pseudomonadota</taxon>
        <taxon>Gammaproteobacteria</taxon>
        <taxon>Thiotrichales</taxon>
        <taxon>Thiotrichaceae</taxon>
        <taxon>Thiothrix</taxon>
    </lineage>
</organism>
<dbReference type="Gene3D" id="3.40.50.2000">
    <property type="entry name" value="Glycogen Phosphorylase B"/>
    <property type="match status" value="2"/>
</dbReference>